<dbReference type="CDD" id="cd00093">
    <property type="entry name" value="HTH_XRE"/>
    <property type="match status" value="1"/>
</dbReference>
<dbReference type="PROSITE" id="PS50943">
    <property type="entry name" value="HTH_CROC1"/>
    <property type="match status" value="1"/>
</dbReference>
<dbReference type="InterPro" id="IPR001387">
    <property type="entry name" value="Cro/C1-type_HTH"/>
</dbReference>
<proteinExistence type="predicted"/>
<dbReference type="SUPFAM" id="SSF47413">
    <property type="entry name" value="lambda repressor-like DNA-binding domains"/>
    <property type="match status" value="1"/>
</dbReference>
<sequence length="136" mass="15504">MKFGDKLRELRKGQAMTQADLAHAVGLSQRTIVSYENRNSYPKSRDIYHRLADVFHVDVNYLRTEDEEFITDVAQKYGTNGAKQAEAILEQAAALFAGGDLSEDDQLAFLHEIQGLYLESKEKAKRFTPKKFLTFD</sequence>
<evidence type="ECO:0000313" key="4">
    <source>
        <dbReference type="Proteomes" id="UP000657006"/>
    </source>
</evidence>
<comment type="caution">
    <text evidence="3">The sequence shown here is derived from an EMBL/GenBank/DDBJ whole genome shotgun (WGS) entry which is preliminary data.</text>
</comment>
<dbReference type="PANTHER" id="PTHR46558:SF4">
    <property type="entry name" value="DNA-BIDING PHAGE PROTEIN"/>
    <property type="match status" value="1"/>
</dbReference>
<keyword evidence="1" id="KW-0238">DNA-binding</keyword>
<dbReference type="RefSeq" id="WP_177719333.1">
    <property type="nucleotide sequence ID" value="NZ_JACRSQ010000004.1"/>
</dbReference>
<dbReference type="InterPro" id="IPR010982">
    <property type="entry name" value="Lambda_DNA-bd_dom_sf"/>
</dbReference>
<keyword evidence="4" id="KW-1185">Reference proteome</keyword>
<gene>
    <name evidence="3" type="ORF">H8730_03950</name>
</gene>
<evidence type="ECO:0000256" key="1">
    <source>
        <dbReference type="ARBA" id="ARBA00023125"/>
    </source>
</evidence>
<dbReference type="Proteomes" id="UP000657006">
    <property type="component" value="Unassembled WGS sequence"/>
</dbReference>
<dbReference type="AlphaFoldDB" id="A0A926DRH3"/>
<dbReference type="PANTHER" id="PTHR46558">
    <property type="entry name" value="TRACRIPTIONAL REGULATORY PROTEIN-RELATED-RELATED"/>
    <property type="match status" value="1"/>
</dbReference>
<evidence type="ECO:0000259" key="2">
    <source>
        <dbReference type="PROSITE" id="PS50943"/>
    </source>
</evidence>
<dbReference type="Pfam" id="PF01381">
    <property type="entry name" value="HTH_3"/>
    <property type="match status" value="1"/>
</dbReference>
<dbReference type="EMBL" id="JACRSQ010000004">
    <property type="protein sequence ID" value="MBC8542698.1"/>
    <property type="molecule type" value="Genomic_DNA"/>
</dbReference>
<feature type="domain" description="HTH cro/C1-type" evidence="2">
    <location>
        <begin position="7"/>
        <end position="62"/>
    </location>
</feature>
<dbReference type="Gene3D" id="1.10.260.40">
    <property type="entry name" value="lambda repressor-like DNA-binding domains"/>
    <property type="match status" value="1"/>
</dbReference>
<reference evidence="3" key="1">
    <citation type="submission" date="2020-08" db="EMBL/GenBank/DDBJ databases">
        <title>Genome public.</title>
        <authorList>
            <person name="Liu C."/>
            <person name="Sun Q."/>
        </authorList>
    </citation>
    <scope>NUCLEOTIDE SEQUENCE</scope>
    <source>
        <strain evidence="3">NSJ-32</strain>
    </source>
</reference>
<dbReference type="SMART" id="SM00530">
    <property type="entry name" value="HTH_XRE"/>
    <property type="match status" value="1"/>
</dbReference>
<dbReference type="GO" id="GO:0003677">
    <property type="term" value="F:DNA binding"/>
    <property type="evidence" value="ECO:0007669"/>
    <property type="project" value="UniProtKB-KW"/>
</dbReference>
<protein>
    <submittedName>
        <fullName evidence="3">Helix-turn-helix transcriptional regulator</fullName>
    </submittedName>
</protein>
<accession>A0A926DRH3</accession>
<name>A0A926DRH3_9FIRM</name>
<organism evidence="3 4">
    <name type="scientific">Bianquea renquensis</name>
    <dbReference type="NCBI Taxonomy" id="2763661"/>
    <lineage>
        <taxon>Bacteria</taxon>
        <taxon>Bacillati</taxon>
        <taxon>Bacillota</taxon>
        <taxon>Clostridia</taxon>
        <taxon>Eubacteriales</taxon>
        <taxon>Bianqueaceae</taxon>
        <taxon>Bianquea</taxon>
    </lineage>
</organism>
<evidence type="ECO:0000313" key="3">
    <source>
        <dbReference type="EMBL" id="MBC8542698.1"/>
    </source>
</evidence>